<keyword evidence="2" id="KW-1185">Reference proteome</keyword>
<dbReference type="Proteomes" id="UP001631969">
    <property type="component" value="Unassembled WGS sequence"/>
</dbReference>
<evidence type="ECO:0000313" key="1">
    <source>
        <dbReference type="EMBL" id="MFM9328101.1"/>
    </source>
</evidence>
<gene>
    <name evidence="1" type="ORF">ACI1P1_07380</name>
</gene>
<comment type="caution">
    <text evidence="1">The sequence shown here is derived from an EMBL/GenBank/DDBJ whole genome shotgun (WGS) entry which is preliminary data.</text>
</comment>
<proteinExistence type="predicted"/>
<sequence length="318" mass="35036">MADLNLQAGAPETTALPNTAGSKRTGRNGIRSSIPEKIFTVCNYLFFVLMGFTTLVPFVNLIAKSLSSEHAVISGRVNLIPIDIQFGTYKYVMQDSMFLNSLKISVILTLVGTFLSLLVTTITAYPLSKPHIRGRKWLLLMFIFTMLFSGGLIPMYLLMQNLHLVNKLPVLFLPGMVNVFNMLIIKNYFEGLPDGLEESAKLDGAGNIRVLVSVVLPLSLPVLATIALFFAVGYWNDYFASMIYITNPELKPLQLYLKELLVASSGDFLKDNIDAALNTTPQSIQAASILLATIPILLVYPFLQKYFVKGVLVGSVKG</sequence>
<reference evidence="1" key="1">
    <citation type="submission" date="2024-12" db="EMBL/GenBank/DDBJ databases">
        <authorList>
            <person name="Wu N."/>
        </authorList>
    </citation>
    <scope>NUCLEOTIDE SEQUENCE</scope>
    <source>
        <strain evidence="1">P15</strain>
    </source>
</reference>
<organism evidence="1 2">
    <name type="scientific">Paenibacillus mesotrionivorans</name>
    <dbReference type="NCBI Taxonomy" id="3160968"/>
    <lineage>
        <taxon>Bacteria</taxon>
        <taxon>Bacillati</taxon>
        <taxon>Bacillota</taxon>
        <taxon>Bacilli</taxon>
        <taxon>Bacillales</taxon>
        <taxon>Paenibacillaceae</taxon>
        <taxon>Paenibacillus</taxon>
    </lineage>
</organism>
<protein>
    <submittedName>
        <fullName evidence="1">Carbohydrate ABC transporter permease</fullName>
    </submittedName>
</protein>
<name>A0ACC7NTN4_9BACL</name>
<dbReference type="EMBL" id="JBJURJ010000004">
    <property type="protein sequence ID" value="MFM9328101.1"/>
    <property type="molecule type" value="Genomic_DNA"/>
</dbReference>
<evidence type="ECO:0000313" key="2">
    <source>
        <dbReference type="Proteomes" id="UP001631969"/>
    </source>
</evidence>
<accession>A0ACC7NTN4</accession>